<protein>
    <submittedName>
        <fullName evidence="14">TonB-dependent receptor</fullName>
    </submittedName>
</protein>
<reference evidence="14 15" key="1">
    <citation type="submission" date="2019-11" db="EMBL/GenBank/DDBJ databases">
        <title>Isolation of a new High Light Tolerant Cyanobacteria.</title>
        <authorList>
            <person name="Dobson Z."/>
            <person name="Vaughn N."/>
            <person name="Vaughn M."/>
            <person name="Fromme P."/>
            <person name="Mazor Y."/>
        </authorList>
    </citation>
    <scope>NUCLEOTIDE SEQUENCE [LARGE SCALE GENOMIC DNA]</scope>
    <source>
        <strain evidence="14 15">0216</strain>
    </source>
</reference>
<evidence type="ECO:0000313" key="14">
    <source>
        <dbReference type="EMBL" id="MTF40491.1"/>
    </source>
</evidence>
<dbReference type="PROSITE" id="PS52016">
    <property type="entry name" value="TONB_DEPENDENT_REC_3"/>
    <property type="match status" value="1"/>
</dbReference>
<feature type="signal peptide" evidence="10">
    <location>
        <begin position="1"/>
        <end position="26"/>
    </location>
</feature>
<evidence type="ECO:0000256" key="1">
    <source>
        <dbReference type="ARBA" id="ARBA00004571"/>
    </source>
</evidence>
<feature type="chain" id="PRO_5032383074" evidence="10">
    <location>
        <begin position="27"/>
        <end position="851"/>
    </location>
</feature>
<evidence type="ECO:0000256" key="6">
    <source>
        <dbReference type="ARBA" id="ARBA00023136"/>
    </source>
</evidence>
<evidence type="ECO:0000256" key="8">
    <source>
        <dbReference type="PROSITE-ProRule" id="PRU01360"/>
    </source>
</evidence>
<dbReference type="InterPro" id="IPR037066">
    <property type="entry name" value="Plug_dom_sf"/>
</dbReference>
<feature type="domain" description="AMIN" evidence="13">
    <location>
        <begin position="67"/>
        <end position="160"/>
    </location>
</feature>
<keyword evidence="4 8" id="KW-0812">Transmembrane</keyword>
<evidence type="ECO:0000256" key="7">
    <source>
        <dbReference type="ARBA" id="ARBA00023237"/>
    </source>
</evidence>
<accession>A0A844GZS0</accession>
<name>A0A844GZS0_9CHRO</name>
<dbReference type="InterPro" id="IPR012910">
    <property type="entry name" value="Plug_dom"/>
</dbReference>
<dbReference type="PANTHER" id="PTHR30069:SF42">
    <property type="entry name" value="FERRIC AEROBACTIN RECEPTOR"/>
    <property type="match status" value="1"/>
</dbReference>
<evidence type="ECO:0000256" key="5">
    <source>
        <dbReference type="ARBA" id="ARBA00023077"/>
    </source>
</evidence>
<dbReference type="Pfam" id="PF11741">
    <property type="entry name" value="AMIN"/>
    <property type="match status" value="1"/>
</dbReference>
<dbReference type="PANTHER" id="PTHR30069">
    <property type="entry name" value="TONB-DEPENDENT OUTER MEMBRANE RECEPTOR"/>
    <property type="match status" value="1"/>
</dbReference>
<feature type="domain" description="TonB-dependent receptor plug" evidence="12">
    <location>
        <begin position="192"/>
        <end position="294"/>
    </location>
</feature>
<dbReference type="GO" id="GO:0015344">
    <property type="term" value="F:siderophore uptake transmembrane transporter activity"/>
    <property type="evidence" value="ECO:0007669"/>
    <property type="project" value="TreeGrafter"/>
</dbReference>
<dbReference type="Pfam" id="PF07715">
    <property type="entry name" value="Plug"/>
    <property type="match status" value="1"/>
</dbReference>
<comment type="caution">
    <text evidence="14">The sequence shown here is derived from an EMBL/GenBank/DDBJ whole genome shotgun (WGS) entry which is preliminary data.</text>
</comment>
<keyword evidence="2 8" id="KW-0813">Transport</keyword>
<dbReference type="InterPro" id="IPR036942">
    <property type="entry name" value="Beta-barrel_TonB_sf"/>
</dbReference>
<dbReference type="Gene3D" id="2.170.130.10">
    <property type="entry name" value="TonB-dependent receptor, plug domain"/>
    <property type="match status" value="1"/>
</dbReference>
<evidence type="ECO:0000259" key="12">
    <source>
        <dbReference type="Pfam" id="PF07715"/>
    </source>
</evidence>
<comment type="subcellular location">
    <subcellularLocation>
        <location evidence="1 8">Cell outer membrane</location>
        <topology evidence="1 8">Multi-pass membrane protein</topology>
    </subcellularLocation>
</comment>
<evidence type="ECO:0000256" key="9">
    <source>
        <dbReference type="RuleBase" id="RU003357"/>
    </source>
</evidence>
<feature type="domain" description="TonB-dependent receptor-like beta-barrel" evidence="11">
    <location>
        <begin position="392"/>
        <end position="817"/>
    </location>
</feature>
<organism evidence="14 15">
    <name type="scientific">Cyanobacterium aponinum 0216</name>
    <dbReference type="NCBI Taxonomy" id="2676140"/>
    <lineage>
        <taxon>Bacteria</taxon>
        <taxon>Bacillati</taxon>
        <taxon>Cyanobacteriota</taxon>
        <taxon>Cyanophyceae</taxon>
        <taxon>Oscillatoriophycideae</taxon>
        <taxon>Chroococcales</taxon>
        <taxon>Geminocystaceae</taxon>
        <taxon>Cyanobacterium</taxon>
    </lineage>
</organism>
<keyword evidence="14" id="KW-0675">Receptor</keyword>
<dbReference type="Proteomes" id="UP000437131">
    <property type="component" value="Unassembled WGS sequence"/>
</dbReference>
<evidence type="ECO:0000256" key="2">
    <source>
        <dbReference type="ARBA" id="ARBA00022448"/>
    </source>
</evidence>
<dbReference type="InterPro" id="IPR039426">
    <property type="entry name" value="TonB-dep_rcpt-like"/>
</dbReference>
<evidence type="ECO:0000313" key="15">
    <source>
        <dbReference type="Proteomes" id="UP000437131"/>
    </source>
</evidence>
<keyword evidence="3 8" id="KW-1134">Transmembrane beta strand</keyword>
<comment type="similarity">
    <text evidence="8 9">Belongs to the TonB-dependent receptor family.</text>
</comment>
<dbReference type="CDD" id="cd01347">
    <property type="entry name" value="ligand_gated_channel"/>
    <property type="match status" value="1"/>
</dbReference>
<dbReference type="EMBL" id="WMIA01000031">
    <property type="protein sequence ID" value="MTF40491.1"/>
    <property type="molecule type" value="Genomic_DNA"/>
</dbReference>
<evidence type="ECO:0000256" key="10">
    <source>
        <dbReference type="SAM" id="SignalP"/>
    </source>
</evidence>
<gene>
    <name evidence="14" type="ORF">GGC33_16395</name>
</gene>
<dbReference type="Pfam" id="PF00593">
    <property type="entry name" value="TonB_dep_Rec_b-barrel"/>
    <property type="match status" value="1"/>
</dbReference>
<dbReference type="InterPro" id="IPR021731">
    <property type="entry name" value="AMIN_dom"/>
</dbReference>
<keyword evidence="10" id="KW-0732">Signal</keyword>
<sequence length="851" mass="94299">MNHRLLLGSSALAWGLVMLSNPQAQAQTSTDKYYNNSQQSSLTVKDLSQEKTEAKWLVQNNIITITDIEINNTDSGLQLIIDGDRTSELQPLIFPFENTLIVEFIEARLETDFRETDISEEITAIEGVNLENGGVRITVTGKNNPPSAQIIPSDSKLVLSVTPESSVASEEGEEEAQTIELVVTANRAQEEEQKVPRSITVINRQEIEQQSKISRDLGEILPKLVPGLAPSTQTSSIFGQPLRGRNVGVLIDGVPQSTNRNAQRDLRNIDPSSIERIEILRGPSAIYGDGATGGLINIITRQAEDQPFVARTNIGFDSILTNFADSFGFNVEQYFGGKSEGLSYVFNTSYSTTGGFFDSENDRIPPDPQGQGGLADLNTFNILGKIGYDIDENQKIQFSISYYDDQQNSKYTLDPTPSGRKAEARRGLRLPNQPNTENLVLNLSYNNQSLWGSRLSSQLYYRDYSTRFFPFDLRSSAAFGNNVLQSEVQSEKIGTRFDIDSPILPDDQLNILWGLDYFHEDSSQPADIFDSQVFARSDGLVFQKTGSGFLSPPTGQDNIGLFAQLRWQPIEQFSLSGGIRQEFVDVSVNSFTTLGGNRVQGGNLNYDATLFNIGGVYAFNDNINVFANFAQGFSIADVARALRTAPNGSRVTQLNPAAQKVDTYEVGIRGNWDNVQASLAYFYSYSDLGTTFDADFDIIRDPQRIQGVEGDINYDINEDWSIGGTLTWTTGWRDPDGNGDFDTPLGNTLIPPVKLTAYVENQTTDTWRNRLQFLYSGDRNPSGEGFDLDPVYSYFTADFISSLKLGNGELSVGIENLFNTFYYPNIAQIYGGRSQSAAKGMSLTVGYRFEW</sequence>
<evidence type="ECO:0000256" key="3">
    <source>
        <dbReference type="ARBA" id="ARBA00022452"/>
    </source>
</evidence>
<keyword evidence="6 8" id="KW-0472">Membrane</keyword>
<dbReference type="GO" id="GO:0044718">
    <property type="term" value="P:siderophore transmembrane transport"/>
    <property type="evidence" value="ECO:0007669"/>
    <property type="project" value="TreeGrafter"/>
</dbReference>
<evidence type="ECO:0000259" key="11">
    <source>
        <dbReference type="Pfam" id="PF00593"/>
    </source>
</evidence>
<evidence type="ECO:0000256" key="4">
    <source>
        <dbReference type="ARBA" id="ARBA00022692"/>
    </source>
</evidence>
<evidence type="ECO:0000259" key="13">
    <source>
        <dbReference type="Pfam" id="PF11741"/>
    </source>
</evidence>
<dbReference type="InterPro" id="IPR000531">
    <property type="entry name" value="Beta-barrel_TonB"/>
</dbReference>
<keyword evidence="7 8" id="KW-0998">Cell outer membrane</keyword>
<dbReference type="AlphaFoldDB" id="A0A844GZS0"/>
<dbReference type="GO" id="GO:0009279">
    <property type="term" value="C:cell outer membrane"/>
    <property type="evidence" value="ECO:0007669"/>
    <property type="project" value="UniProtKB-SubCell"/>
</dbReference>
<dbReference type="RefSeq" id="WP_155084641.1">
    <property type="nucleotide sequence ID" value="NZ_WMIA01000031.1"/>
</dbReference>
<keyword evidence="5 9" id="KW-0798">TonB box</keyword>
<dbReference type="SUPFAM" id="SSF56935">
    <property type="entry name" value="Porins"/>
    <property type="match status" value="1"/>
</dbReference>
<dbReference type="Gene3D" id="2.40.170.20">
    <property type="entry name" value="TonB-dependent receptor, beta-barrel domain"/>
    <property type="match status" value="1"/>
</dbReference>
<proteinExistence type="inferred from homology"/>